<dbReference type="PANTHER" id="PTHR38031:SF1">
    <property type="entry name" value="SULFUR CARRIER PROTEIN CYSO"/>
    <property type="match status" value="1"/>
</dbReference>
<dbReference type="SUPFAM" id="SSF54285">
    <property type="entry name" value="MoaD/ThiS"/>
    <property type="match status" value="1"/>
</dbReference>
<dbReference type="EMBL" id="SODZ01000010">
    <property type="protein sequence ID" value="TDX14474.1"/>
    <property type="molecule type" value="Genomic_DNA"/>
</dbReference>
<dbReference type="AlphaFoldDB" id="A0A4R8EQ66"/>
<dbReference type="Proteomes" id="UP000294817">
    <property type="component" value="Unassembled WGS sequence"/>
</dbReference>
<dbReference type="InterPro" id="IPR012675">
    <property type="entry name" value="Beta-grasp_dom_sf"/>
</dbReference>
<proteinExistence type="predicted"/>
<name>A0A4R8EQ66_9BACT</name>
<evidence type="ECO:0000313" key="1">
    <source>
        <dbReference type="EMBL" id="TDX14474.1"/>
    </source>
</evidence>
<dbReference type="InterPro" id="IPR016155">
    <property type="entry name" value="Mopterin_synth/thiamin_S_b"/>
</dbReference>
<gene>
    <name evidence="1" type="ORF">C8D74_11020</name>
</gene>
<sequence>MKIKFFSLIKFDLKKDEVDYQLSGSKSVKEIIKLLDQEFANYFNRKLLKDGELKSGTIILLNGRNIRHLQGLDTLVENKDEITIFPPSGGGYGLRGKTKNVVHRRRGSKVKTSCCLFVELEVLEPIRRWSYKGLV</sequence>
<dbReference type="NCBIfam" id="TIGR01687">
    <property type="entry name" value="moaD_arch"/>
    <property type="match status" value="1"/>
</dbReference>
<protein>
    <submittedName>
        <fullName evidence="1">MoaD family protein</fullName>
    </submittedName>
</protein>
<evidence type="ECO:0000313" key="2">
    <source>
        <dbReference type="Proteomes" id="UP000294817"/>
    </source>
</evidence>
<reference evidence="1 2" key="1">
    <citation type="submission" date="2019-03" db="EMBL/GenBank/DDBJ databases">
        <title>Genomic Encyclopedia of Type Strains, Phase IV (KMG-IV): sequencing the most valuable type-strain genomes for metagenomic binning, comparative biology and taxonomic classification.</title>
        <authorList>
            <person name="Goeker M."/>
        </authorList>
    </citation>
    <scope>NUCLEOTIDE SEQUENCE [LARGE SCALE GENOMIC DNA]</scope>
    <source>
        <strain evidence="1 2">DSM 13575</strain>
    </source>
</reference>
<dbReference type="Pfam" id="PF02597">
    <property type="entry name" value="ThiS"/>
    <property type="match status" value="1"/>
</dbReference>
<dbReference type="RefSeq" id="WP_243830542.1">
    <property type="nucleotide sequence ID" value="NZ_SODZ01000010.1"/>
</dbReference>
<dbReference type="InterPro" id="IPR003749">
    <property type="entry name" value="ThiS/MoaD-like"/>
</dbReference>
<dbReference type="InterPro" id="IPR010038">
    <property type="entry name" value="MoaD_arc-typ"/>
</dbReference>
<dbReference type="Gene3D" id="3.10.20.30">
    <property type="match status" value="1"/>
</dbReference>
<comment type="caution">
    <text evidence="1">The sequence shown here is derived from an EMBL/GenBank/DDBJ whole genome shotgun (WGS) entry which is preliminary data.</text>
</comment>
<accession>A0A4R8EQ66</accession>
<dbReference type="InterPro" id="IPR052045">
    <property type="entry name" value="Sulfur_Carrier/Prot_Modifier"/>
</dbReference>
<organism evidence="1 2">
    <name type="scientific">Petrotoga sibirica</name>
    <dbReference type="NCBI Taxonomy" id="156202"/>
    <lineage>
        <taxon>Bacteria</taxon>
        <taxon>Thermotogati</taxon>
        <taxon>Thermotogota</taxon>
        <taxon>Thermotogae</taxon>
        <taxon>Petrotogales</taxon>
        <taxon>Petrotogaceae</taxon>
        <taxon>Petrotoga</taxon>
    </lineage>
</organism>
<dbReference type="PANTHER" id="PTHR38031">
    <property type="entry name" value="SULFUR CARRIER PROTEIN SLR0821-RELATED"/>
    <property type="match status" value="1"/>
</dbReference>
<keyword evidence="2" id="KW-1185">Reference proteome</keyword>